<dbReference type="InterPro" id="IPR051089">
    <property type="entry name" value="prtT"/>
</dbReference>
<organism evidence="7 8">
    <name type="scientific">Fusarium oxysporum f. sp. conglutinans</name>
    <dbReference type="NCBI Taxonomy" id="100902"/>
    <lineage>
        <taxon>Eukaryota</taxon>
        <taxon>Fungi</taxon>
        <taxon>Dikarya</taxon>
        <taxon>Ascomycota</taxon>
        <taxon>Pezizomycotina</taxon>
        <taxon>Sordariomycetes</taxon>
        <taxon>Hypocreomycetidae</taxon>
        <taxon>Hypocreales</taxon>
        <taxon>Nectriaceae</taxon>
        <taxon>Fusarium</taxon>
        <taxon>Fusarium oxysporum species complex</taxon>
    </lineage>
</organism>
<dbReference type="Proteomes" id="UP000593570">
    <property type="component" value="Unassembled WGS sequence"/>
</dbReference>
<keyword evidence="2" id="KW-0805">Transcription regulation</keyword>
<protein>
    <submittedName>
        <fullName evidence="7">Uncharacterized protein</fullName>
    </submittedName>
</protein>
<evidence type="ECO:0000256" key="2">
    <source>
        <dbReference type="ARBA" id="ARBA00023015"/>
    </source>
</evidence>
<feature type="region of interest" description="Disordered" evidence="6">
    <location>
        <begin position="229"/>
        <end position="260"/>
    </location>
</feature>
<evidence type="ECO:0000313" key="7">
    <source>
        <dbReference type="EMBL" id="KAF6512882.1"/>
    </source>
</evidence>
<reference evidence="7 8" key="1">
    <citation type="journal article" date="2020" name="bioRxiv">
        <title>A chromosome-scale genome assembly for the Fusarium oxysporum strain Fo5176 to establish a model Arabidopsis-fungal pathosystem.</title>
        <authorList>
            <person name="Fokkens L."/>
            <person name="Guo L."/>
            <person name="Dora S."/>
            <person name="Wang B."/>
            <person name="Ye K."/>
            <person name="Sanchez-Rodriguez C."/>
            <person name="Croll D."/>
        </authorList>
    </citation>
    <scope>NUCLEOTIDE SEQUENCE [LARGE SCALE GENOMIC DNA]</scope>
    <source>
        <strain evidence="7 8">Fo5176</strain>
    </source>
</reference>
<keyword evidence="5" id="KW-0539">Nucleus</keyword>
<evidence type="ECO:0000313" key="8">
    <source>
        <dbReference type="Proteomes" id="UP000593570"/>
    </source>
</evidence>
<name>A0A8H6LAM7_FUSOX</name>
<dbReference type="GO" id="GO:0005634">
    <property type="term" value="C:nucleus"/>
    <property type="evidence" value="ECO:0007669"/>
    <property type="project" value="UniProtKB-SubCell"/>
</dbReference>
<evidence type="ECO:0000256" key="3">
    <source>
        <dbReference type="ARBA" id="ARBA00023125"/>
    </source>
</evidence>
<evidence type="ECO:0000256" key="5">
    <source>
        <dbReference type="ARBA" id="ARBA00023242"/>
    </source>
</evidence>
<proteinExistence type="predicted"/>
<dbReference type="PANTHER" id="PTHR31845">
    <property type="entry name" value="FINGER DOMAIN PROTEIN, PUTATIVE-RELATED"/>
    <property type="match status" value="1"/>
</dbReference>
<comment type="subcellular location">
    <subcellularLocation>
        <location evidence="1">Nucleus</location>
    </subcellularLocation>
</comment>
<evidence type="ECO:0000256" key="4">
    <source>
        <dbReference type="ARBA" id="ARBA00023163"/>
    </source>
</evidence>
<evidence type="ECO:0000256" key="6">
    <source>
        <dbReference type="SAM" id="MobiDB-lite"/>
    </source>
</evidence>
<keyword evidence="3" id="KW-0238">DNA-binding</keyword>
<dbReference type="PANTHER" id="PTHR31845:SF39">
    <property type="entry name" value="TRANSCRIPTION FACTOR PBCR-RELATED"/>
    <property type="match status" value="1"/>
</dbReference>
<gene>
    <name evidence="7" type="ORF">HZS61_007688</name>
</gene>
<dbReference type="AlphaFoldDB" id="A0A8H6LAM7"/>
<comment type="caution">
    <text evidence="7">The sequence shown here is derived from an EMBL/GenBank/DDBJ whole genome shotgun (WGS) entry which is preliminary data.</text>
</comment>
<sequence length="260" mass="29235">MVIDLRSLGDQRYQVPFAESPELHTDEQKEVARTYTACYLLCSSIGITFGRPNVLRYGPWVHDCIRMLDSPSAAHIGDRRLVAWVRLQRIVEESLSLIGQDEGSQIDYLDGHTRLILQGGFERAKDWRTNLPEDIMNKDVVSVYSGDVMQNVPQFSDVVRHIKRRPISETLTFWTSVLHGVEPCQIPVSKLCQGDPELDIHNTISIPFESMTGVTEQLDFLQKLQPVARDGSVPGGSPGPYRTHQRGNRGIVQAPVVFPS</sequence>
<evidence type="ECO:0000256" key="1">
    <source>
        <dbReference type="ARBA" id="ARBA00004123"/>
    </source>
</evidence>
<dbReference type="GO" id="GO:0000981">
    <property type="term" value="F:DNA-binding transcription factor activity, RNA polymerase II-specific"/>
    <property type="evidence" value="ECO:0007669"/>
    <property type="project" value="TreeGrafter"/>
</dbReference>
<keyword evidence="4" id="KW-0804">Transcription</keyword>
<dbReference type="EMBL" id="JACDXP010000019">
    <property type="protein sequence ID" value="KAF6512882.1"/>
    <property type="molecule type" value="Genomic_DNA"/>
</dbReference>
<accession>A0A8H6LAM7</accession>
<dbReference type="GO" id="GO:0000976">
    <property type="term" value="F:transcription cis-regulatory region binding"/>
    <property type="evidence" value="ECO:0007669"/>
    <property type="project" value="TreeGrafter"/>
</dbReference>